<evidence type="ECO:0000313" key="7">
    <source>
        <dbReference type="EMBL" id="MBK1817546.1"/>
    </source>
</evidence>
<dbReference type="Pfam" id="PF08361">
    <property type="entry name" value="TetR_C_2"/>
    <property type="match status" value="1"/>
</dbReference>
<evidence type="ECO:0000256" key="5">
    <source>
        <dbReference type="PROSITE-ProRule" id="PRU00335"/>
    </source>
</evidence>
<dbReference type="PANTHER" id="PTHR30055:SF240">
    <property type="entry name" value="HTH-TYPE TRANSCRIPTIONAL REGULATOR ACRR"/>
    <property type="match status" value="1"/>
</dbReference>
<dbReference type="AlphaFoldDB" id="A0A934R7D0"/>
<dbReference type="Pfam" id="PF00440">
    <property type="entry name" value="TetR_N"/>
    <property type="match status" value="1"/>
</dbReference>
<keyword evidence="8" id="KW-1185">Reference proteome</keyword>
<organism evidence="7 8">
    <name type="scientific">Luteolibacter yonseiensis</name>
    <dbReference type="NCBI Taxonomy" id="1144680"/>
    <lineage>
        <taxon>Bacteria</taxon>
        <taxon>Pseudomonadati</taxon>
        <taxon>Verrucomicrobiota</taxon>
        <taxon>Verrucomicrobiia</taxon>
        <taxon>Verrucomicrobiales</taxon>
        <taxon>Verrucomicrobiaceae</taxon>
        <taxon>Luteolibacter</taxon>
    </lineage>
</organism>
<dbReference type="SUPFAM" id="SSF46689">
    <property type="entry name" value="Homeodomain-like"/>
    <property type="match status" value="1"/>
</dbReference>
<dbReference type="GO" id="GO:0000976">
    <property type="term" value="F:transcription cis-regulatory region binding"/>
    <property type="evidence" value="ECO:0007669"/>
    <property type="project" value="TreeGrafter"/>
</dbReference>
<dbReference type="Proteomes" id="UP000600139">
    <property type="component" value="Unassembled WGS sequence"/>
</dbReference>
<dbReference type="Gene3D" id="1.10.357.10">
    <property type="entry name" value="Tetracycline Repressor, domain 2"/>
    <property type="match status" value="1"/>
</dbReference>
<keyword evidence="3 5" id="KW-0238">DNA-binding</keyword>
<dbReference type="SUPFAM" id="SSF48498">
    <property type="entry name" value="Tetracyclin repressor-like, C-terminal domain"/>
    <property type="match status" value="1"/>
</dbReference>
<protein>
    <submittedName>
        <fullName evidence="7">TetR family transcriptional regulator</fullName>
    </submittedName>
</protein>
<feature type="domain" description="HTH tetR-type" evidence="6">
    <location>
        <begin position="10"/>
        <end position="70"/>
    </location>
</feature>
<name>A0A934R7D0_9BACT</name>
<evidence type="ECO:0000256" key="4">
    <source>
        <dbReference type="ARBA" id="ARBA00023163"/>
    </source>
</evidence>
<dbReference type="PRINTS" id="PR00455">
    <property type="entry name" value="HTHTETR"/>
</dbReference>
<dbReference type="EMBL" id="JAENIK010000012">
    <property type="protein sequence ID" value="MBK1817546.1"/>
    <property type="molecule type" value="Genomic_DNA"/>
</dbReference>
<dbReference type="InterPro" id="IPR050109">
    <property type="entry name" value="HTH-type_TetR-like_transc_reg"/>
</dbReference>
<accession>A0A934R7D0</accession>
<dbReference type="InterPro" id="IPR013572">
    <property type="entry name" value="Tscrpt_reg_MAATS_C"/>
</dbReference>
<gene>
    <name evidence="7" type="ORF">JIN84_18140</name>
</gene>
<comment type="caution">
    <text evidence="7">The sequence shown here is derived from an EMBL/GenBank/DDBJ whole genome shotgun (WGS) entry which is preliminary data.</text>
</comment>
<dbReference type="PANTHER" id="PTHR30055">
    <property type="entry name" value="HTH-TYPE TRANSCRIPTIONAL REGULATOR RUTR"/>
    <property type="match status" value="1"/>
</dbReference>
<evidence type="ECO:0000256" key="2">
    <source>
        <dbReference type="ARBA" id="ARBA00023015"/>
    </source>
</evidence>
<keyword evidence="1" id="KW-0678">Repressor</keyword>
<evidence type="ECO:0000256" key="1">
    <source>
        <dbReference type="ARBA" id="ARBA00022491"/>
    </source>
</evidence>
<dbReference type="InterPro" id="IPR009057">
    <property type="entry name" value="Homeodomain-like_sf"/>
</dbReference>
<dbReference type="PROSITE" id="PS50977">
    <property type="entry name" value="HTH_TETR_2"/>
    <property type="match status" value="1"/>
</dbReference>
<evidence type="ECO:0000313" key="8">
    <source>
        <dbReference type="Proteomes" id="UP000600139"/>
    </source>
</evidence>
<dbReference type="RefSeq" id="WP_200352486.1">
    <property type="nucleotide sequence ID" value="NZ_BAABHZ010000001.1"/>
</dbReference>
<evidence type="ECO:0000259" key="6">
    <source>
        <dbReference type="PROSITE" id="PS50977"/>
    </source>
</evidence>
<sequence>MARKTKEDTLKTVVKILDAAEVVLVDKGVANTTISLIAEKAGVSKGAVYGHYKDKVDICVAVCMRGLETTREITSISPGETYLETLYRWGMNYLRTVGESASVKNVLEILYMKCEKSSEYQSIQDVRILWERRAFRSTQQLIRKAASAGEIPANTEVDLCNIYLHSLIEGIMGTLWWTERLPETDRWAQVERMIRAGIKTIQDSDHFTK</sequence>
<reference evidence="7" key="1">
    <citation type="submission" date="2021-01" db="EMBL/GenBank/DDBJ databases">
        <title>Modified the classification status of verrucomicrobia.</title>
        <authorList>
            <person name="Feng X."/>
        </authorList>
    </citation>
    <scope>NUCLEOTIDE SEQUENCE</scope>
    <source>
        <strain evidence="7">JCM 18052</strain>
    </source>
</reference>
<feature type="DNA-binding region" description="H-T-H motif" evidence="5">
    <location>
        <begin position="33"/>
        <end position="52"/>
    </location>
</feature>
<proteinExistence type="predicted"/>
<dbReference type="InterPro" id="IPR001647">
    <property type="entry name" value="HTH_TetR"/>
</dbReference>
<keyword evidence="4" id="KW-0804">Transcription</keyword>
<dbReference type="InterPro" id="IPR036271">
    <property type="entry name" value="Tet_transcr_reg_TetR-rel_C_sf"/>
</dbReference>
<evidence type="ECO:0000256" key="3">
    <source>
        <dbReference type="ARBA" id="ARBA00023125"/>
    </source>
</evidence>
<dbReference type="GO" id="GO:0003700">
    <property type="term" value="F:DNA-binding transcription factor activity"/>
    <property type="evidence" value="ECO:0007669"/>
    <property type="project" value="TreeGrafter"/>
</dbReference>
<keyword evidence="2" id="KW-0805">Transcription regulation</keyword>